<dbReference type="InterPro" id="IPR010131">
    <property type="entry name" value="MdtP/NodT-like"/>
</dbReference>
<evidence type="ECO:0000256" key="3">
    <source>
        <dbReference type="ARBA" id="ARBA00022452"/>
    </source>
</evidence>
<dbReference type="Pfam" id="PF02321">
    <property type="entry name" value="OEP"/>
    <property type="match status" value="2"/>
</dbReference>
<evidence type="ECO:0000256" key="1">
    <source>
        <dbReference type="ARBA" id="ARBA00004459"/>
    </source>
</evidence>
<dbReference type="KEGG" id="pvw:HU752_020065"/>
<dbReference type="Gene3D" id="2.20.200.10">
    <property type="entry name" value="Outer membrane efflux proteins (OEP)"/>
    <property type="match status" value="1"/>
</dbReference>
<dbReference type="EMBL" id="CP077093">
    <property type="protein sequence ID" value="QXI26246.1"/>
    <property type="molecule type" value="Genomic_DNA"/>
</dbReference>
<evidence type="ECO:0000256" key="8">
    <source>
        <dbReference type="ARBA" id="ARBA00023288"/>
    </source>
</evidence>
<dbReference type="PANTHER" id="PTHR30203">
    <property type="entry name" value="OUTER MEMBRANE CATION EFFLUX PROTEIN"/>
    <property type="match status" value="1"/>
</dbReference>
<evidence type="ECO:0000256" key="9">
    <source>
        <dbReference type="RuleBase" id="RU362097"/>
    </source>
</evidence>
<dbReference type="GO" id="GO:0015562">
    <property type="term" value="F:efflux transmembrane transporter activity"/>
    <property type="evidence" value="ECO:0007669"/>
    <property type="project" value="InterPro"/>
</dbReference>
<name>A0A9E6TQ89_9PSED</name>
<dbReference type="RefSeq" id="WP_186678845.1">
    <property type="nucleotide sequence ID" value="NZ_CP077093.1"/>
</dbReference>
<dbReference type="Gene3D" id="1.20.1600.10">
    <property type="entry name" value="Outer membrane efflux proteins (OEP)"/>
    <property type="match status" value="1"/>
</dbReference>
<evidence type="ECO:0000256" key="2">
    <source>
        <dbReference type="ARBA" id="ARBA00007613"/>
    </source>
</evidence>
<comment type="subcellular location">
    <subcellularLocation>
        <location evidence="1 9">Cell outer membrane</location>
        <topology evidence="1 9">Lipid-anchor</topology>
    </subcellularLocation>
</comment>
<dbReference type="AlphaFoldDB" id="A0A9E6TQ89"/>
<accession>A0A9E6TQ89</accession>
<evidence type="ECO:0000256" key="6">
    <source>
        <dbReference type="ARBA" id="ARBA00023139"/>
    </source>
</evidence>
<sequence>MSIFRLRATVLVALMGVGGCSLIPDYQRPEAPVGQGWGTSPIAQANAPRVAWQQFFRSDALRELITQALLNNRDLRVAALNIEKAHAQYRISQADLLPSINASGSGASQRVPADLSTTGDNQITHQYSAGVGFTAYELDFFGRVRSLNQQALELYFSTIQAQRSVKVALIAEVASAYFQLQADQQLLGIARKTLASQQDSYALVKSSYDQQIATELDLSQAESTVRTAEAAQAQYGRQVAQDRNALVLLVGKPLAPEMFAMVAIDAQAVDEQLPVGLPSDLLMYRPDILEAEHQLKAANANIGAARAAFFPSITLTASAGAASADLGQLFSGGQGTWSFVPSINIPIFNAGRNQANLDVARVQSSIEVANYQKAIQVAFREVADGLAARDSLTTQVIAQTRLEQANHRNYVLADSRYREGVDTYLNALDAQRNLFSAQQSLVNTKLARINNLVSLYKALGGGESTELATR</sequence>
<keyword evidence="4 9" id="KW-0812">Transmembrane</keyword>
<reference evidence="10 11" key="2">
    <citation type="journal article" date="2021" name="Microorganisms">
        <title>The Ever-Expanding Pseudomonas Genus: Description of 43 New Species and Partition of the Pseudomonas putida Group.</title>
        <authorList>
            <person name="Girard L."/>
            <person name="Lood C."/>
            <person name="Hofte M."/>
            <person name="Vandamme P."/>
            <person name="Rokni-Zadeh H."/>
            <person name="van Noort V."/>
            <person name="Lavigne R."/>
            <person name="De Mot R."/>
        </authorList>
    </citation>
    <scope>NUCLEOTIDE SEQUENCE [LARGE SCALE GENOMIC DNA]</scope>
    <source>
        <strain evidence="10 11">RW8P3</strain>
    </source>
</reference>
<gene>
    <name evidence="10" type="ORF">HU752_020065</name>
</gene>
<keyword evidence="7" id="KW-0998">Cell outer membrane</keyword>
<evidence type="ECO:0000313" key="10">
    <source>
        <dbReference type="EMBL" id="QXI26246.1"/>
    </source>
</evidence>
<evidence type="ECO:0000313" key="11">
    <source>
        <dbReference type="Proteomes" id="UP000634530"/>
    </source>
</evidence>
<evidence type="ECO:0000256" key="5">
    <source>
        <dbReference type="ARBA" id="ARBA00023136"/>
    </source>
</evidence>
<dbReference type="PANTHER" id="PTHR30203:SF32">
    <property type="entry name" value="CATION EFFLUX SYSTEM PROTEIN CUSC"/>
    <property type="match status" value="1"/>
</dbReference>
<evidence type="ECO:0000256" key="4">
    <source>
        <dbReference type="ARBA" id="ARBA00022692"/>
    </source>
</evidence>
<dbReference type="InterPro" id="IPR003423">
    <property type="entry name" value="OMP_efflux"/>
</dbReference>
<keyword evidence="11" id="KW-1185">Reference proteome</keyword>
<dbReference type="PROSITE" id="PS51257">
    <property type="entry name" value="PROKAR_LIPOPROTEIN"/>
    <property type="match status" value="1"/>
</dbReference>
<keyword evidence="6 9" id="KW-0564">Palmitate</keyword>
<keyword evidence="8 9" id="KW-0449">Lipoprotein</keyword>
<dbReference type="GO" id="GO:0009279">
    <property type="term" value="C:cell outer membrane"/>
    <property type="evidence" value="ECO:0007669"/>
    <property type="project" value="UniProtKB-SubCell"/>
</dbReference>
<reference evidence="10 11" key="1">
    <citation type="journal article" date="2020" name="Microorganisms">
        <title>Reliable Identification of Environmental Pseudomonas Isolates Using the rpoD Gene.</title>
        <authorList>
            <consortium name="The Broad Institute Genome Sequencing Platform"/>
            <person name="Girard L."/>
            <person name="Lood C."/>
            <person name="Rokni-Zadeh H."/>
            <person name="van Noort V."/>
            <person name="Lavigne R."/>
            <person name="De Mot R."/>
        </authorList>
    </citation>
    <scope>NUCLEOTIDE SEQUENCE [LARGE SCALE GENOMIC DNA]</scope>
    <source>
        <strain evidence="10 11">RW8P3</strain>
    </source>
</reference>
<proteinExistence type="inferred from homology"/>
<keyword evidence="3 9" id="KW-1134">Transmembrane beta strand</keyword>
<dbReference type="NCBIfam" id="TIGR01845">
    <property type="entry name" value="outer_NodT"/>
    <property type="match status" value="1"/>
</dbReference>
<organism evidence="10 11">
    <name type="scientific">Pseudomonas vanderleydeniana</name>
    <dbReference type="NCBI Taxonomy" id="2745495"/>
    <lineage>
        <taxon>Bacteria</taxon>
        <taxon>Pseudomonadati</taxon>
        <taxon>Pseudomonadota</taxon>
        <taxon>Gammaproteobacteria</taxon>
        <taxon>Pseudomonadales</taxon>
        <taxon>Pseudomonadaceae</taxon>
        <taxon>Pseudomonas</taxon>
    </lineage>
</organism>
<protein>
    <submittedName>
        <fullName evidence="10">Efflux transporter outer membrane subunit</fullName>
    </submittedName>
</protein>
<evidence type="ECO:0000256" key="7">
    <source>
        <dbReference type="ARBA" id="ARBA00023237"/>
    </source>
</evidence>
<keyword evidence="5 9" id="KW-0472">Membrane</keyword>
<dbReference type="Proteomes" id="UP000634530">
    <property type="component" value="Chromosome"/>
</dbReference>
<comment type="similarity">
    <text evidence="2 9">Belongs to the outer membrane factor (OMF) (TC 1.B.17) family.</text>
</comment>
<dbReference type="SUPFAM" id="SSF56954">
    <property type="entry name" value="Outer membrane efflux proteins (OEP)"/>
    <property type="match status" value="1"/>
</dbReference>